<keyword evidence="2" id="KW-1185">Reference proteome</keyword>
<dbReference type="AlphaFoldDB" id="A0A5N6I2J6"/>
<organism evidence="1 2">
    <name type="scientific">Aspergillus pseudonomiae</name>
    <dbReference type="NCBI Taxonomy" id="1506151"/>
    <lineage>
        <taxon>Eukaryota</taxon>
        <taxon>Fungi</taxon>
        <taxon>Dikarya</taxon>
        <taxon>Ascomycota</taxon>
        <taxon>Pezizomycotina</taxon>
        <taxon>Eurotiomycetes</taxon>
        <taxon>Eurotiomycetidae</taxon>
        <taxon>Eurotiales</taxon>
        <taxon>Aspergillaceae</taxon>
        <taxon>Aspergillus</taxon>
        <taxon>Aspergillus subgen. Circumdati</taxon>
    </lineage>
</organism>
<protein>
    <submittedName>
        <fullName evidence="1">Uncharacterized protein</fullName>
    </submittedName>
</protein>
<dbReference type="OrthoDB" id="3468131at2759"/>
<dbReference type="Proteomes" id="UP000325579">
    <property type="component" value="Unassembled WGS sequence"/>
</dbReference>
<dbReference type="GeneID" id="43665725"/>
<gene>
    <name evidence="1" type="ORF">BDV37DRAFT_240067</name>
</gene>
<dbReference type="RefSeq" id="XP_031945092.1">
    <property type="nucleotide sequence ID" value="XM_032081034.1"/>
</dbReference>
<dbReference type="EMBL" id="ML736746">
    <property type="protein sequence ID" value="KAE8407773.1"/>
    <property type="molecule type" value="Genomic_DNA"/>
</dbReference>
<proteinExistence type="predicted"/>
<evidence type="ECO:0000313" key="1">
    <source>
        <dbReference type="EMBL" id="KAE8407773.1"/>
    </source>
</evidence>
<reference evidence="1 2" key="1">
    <citation type="submission" date="2019-04" db="EMBL/GenBank/DDBJ databases">
        <authorList>
            <consortium name="DOE Joint Genome Institute"/>
            <person name="Mondo S."/>
            <person name="Kjaerbolling I."/>
            <person name="Vesth T."/>
            <person name="Frisvad J.C."/>
            <person name="Nybo J.L."/>
            <person name="Theobald S."/>
            <person name="Kildgaard S."/>
            <person name="Isbrandt T."/>
            <person name="Kuo A."/>
            <person name="Sato A."/>
            <person name="Lyhne E.K."/>
            <person name="Kogle M.E."/>
            <person name="Wiebenga A."/>
            <person name="Kun R.S."/>
            <person name="Lubbers R.J."/>
            <person name="Makela M.R."/>
            <person name="Barry K."/>
            <person name="Chovatia M."/>
            <person name="Clum A."/>
            <person name="Daum C."/>
            <person name="Haridas S."/>
            <person name="He G."/>
            <person name="LaButti K."/>
            <person name="Lipzen A."/>
            <person name="Riley R."/>
            <person name="Salamov A."/>
            <person name="Simmons B.A."/>
            <person name="Magnuson J.K."/>
            <person name="Henrissat B."/>
            <person name="Mortensen U.H."/>
            <person name="Larsen T.O."/>
            <person name="Devries R.P."/>
            <person name="Grigoriev I.V."/>
            <person name="Machida M."/>
            <person name="Baker S.E."/>
            <person name="Andersen M.R."/>
            <person name="Cantor M.N."/>
            <person name="Hua S.X."/>
        </authorList>
    </citation>
    <scope>NUCLEOTIDE SEQUENCE [LARGE SCALE GENOMIC DNA]</scope>
    <source>
        <strain evidence="1 2">CBS 119388</strain>
    </source>
</reference>
<accession>A0A5N7DP51</accession>
<accession>A0A5N6I2J6</accession>
<name>A0A5N6I2J6_9EURO</name>
<sequence>MLEMSSIRTKQDKRKLFENATMLISDNENVQLASDEVTGENDFKYERSPNVCAVVVDEGSGFGYAQITGGGKDPTIIYIGRGTTGYKWAEISVGQSCMLYGCPTVLYVRPRS</sequence>
<evidence type="ECO:0000313" key="2">
    <source>
        <dbReference type="Proteomes" id="UP000325579"/>
    </source>
</evidence>